<keyword evidence="2" id="KW-0238">DNA-binding</keyword>
<dbReference type="Pfam" id="PF01402">
    <property type="entry name" value="RHH_1"/>
    <property type="match status" value="1"/>
</dbReference>
<gene>
    <name evidence="2" type="ordered locus">Turpa_3366</name>
</gene>
<dbReference type="STRING" id="869212.Turpa_3366"/>
<evidence type="ECO:0000313" key="2">
    <source>
        <dbReference type="EMBL" id="AFM14004.1"/>
    </source>
</evidence>
<dbReference type="OrthoDB" id="9806119at2"/>
<dbReference type="InterPro" id="IPR013321">
    <property type="entry name" value="Arc_rbn_hlx_hlx"/>
</dbReference>
<sequence>MRKVITVSLQPELSRKLDKSVKANKTTRSEIVKKALDQYLYQQETNRIRAKLRPYAEKAGFYSEEDVFRAIS</sequence>
<name>I4B9P7_TURPD</name>
<dbReference type="GO" id="GO:0003677">
    <property type="term" value="F:DNA binding"/>
    <property type="evidence" value="ECO:0007669"/>
    <property type="project" value="UniProtKB-KW"/>
</dbReference>
<dbReference type="EMBL" id="CP002959">
    <property type="protein sequence ID" value="AFM14004.1"/>
    <property type="molecule type" value="Genomic_DNA"/>
</dbReference>
<organism evidence="2 3">
    <name type="scientific">Turneriella parva (strain ATCC BAA-1111 / DSM 21527 / NCTC 11395 / H)</name>
    <name type="common">Leptospira parva</name>
    <dbReference type="NCBI Taxonomy" id="869212"/>
    <lineage>
        <taxon>Bacteria</taxon>
        <taxon>Pseudomonadati</taxon>
        <taxon>Spirochaetota</taxon>
        <taxon>Spirochaetia</taxon>
        <taxon>Leptospirales</taxon>
        <taxon>Leptospiraceae</taxon>
        <taxon>Turneriella</taxon>
    </lineage>
</organism>
<accession>I4B9P7</accession>
<keyword evidence="3" id="KW-1185">Reference proteome</keyword>
<dbReference type="SUPFAM" id="SSF47598">
    <property type="entry name" value="Ribbon-helix-helix"/>
    <property type="match status" value="1"/>
</dbReference>
<protein>
    <submittedName>
        <fullName evidence="2">CopG-like domain-containing protein DNA-binding</fullName>
    </submittedName>
</protein>
<dbReference type="RefSeq" id="WP_014804500.1">
    <property type="nucleotide sequence ID" value="NC_018020.1"/>
</dbReference>
<evidence type="ECO:0000313" key="3">
    <source>
        <dbReference type="Proteomes" id="UP000006048"/>
    </source>
</evidence>
<proteinExistence type="predicted"/>
<dbReference type="Proteomes" id="UP000006048">
    <property type="component" value="Chromosome"/>
</dbReference>
<feature type="domain" description="Ribbon-helix-helix protein CopG" evidence="1">
    <location>
        <begin position="3"/>
        <end position="43"/>
    </location>
</feature>
<dbReference type="Gene3D" id="1.10.1220.10">
    <property type="entry name" value="Met repressor-like"/>
    <property type="match status" value="1"/>
</dbReference>
<dbReference type="InterPro" id="IPR010985">
    <property type="entry name" value="Ribbon_hlx_hlx"/>
</dbReference>
<dbReference type="KEGG" id="tpx:Turpa_3366"/>
<dbReference type="AlphaFoldDB" id="I4B9P7"/>
<dbReference type="InterPro" id="IPR002145">
    <property type="entry name" value="CopG"/>
</dbReference>
<dbReference type="GO" id="GO:0006355">
    <property type="term" value="P:regulation of DNA-templated transcription"/>
    <property type="evidence" value="ECO:0007669"/>
    <property type="project" value="InterPro"/>
</dbReference>
<reference evidence="2 3" key="1">
    <citation type="submission" date="2012-06" db="EMBL/GenBank/DDBJ databases">
        <title>The complete chromosome of genome of Turneriella parva DSM 21527.</title>
        <authorList>
            <consortium name="US DOE Joint Genome Institute (JGI-PGF)"/>
            <person name="Lucas S."/>
            <person name="Han J."/>
            <person name="Lapidus A."/>
            <person name="Bruce D."/>
            <person name="Goodwin L."/>
            <person name="Pitluck S."/>
            <person name="Peters L."/>
            <person name="Kyrpides N."/>
            <person name="Mavromatis K."/>
            <person name="Ivanova N."/>
            <person name="Mikhailova N."/>
            <person name="Chertkov O."/>
            <person name="Detter J.C."/>
            <person name="Tapia R."/>
            <person name="Han C."/>
            <person name="Land M."/>
            <person name="Hauser L."/>
            <person name="Markowitz V."/>
            <person name="Cheng J.-F."/>
            <person name="Hugenholtz P."/>
            <person name="Woyke T."/>
            <person name="Wu D."/>
            <person name="Gronow S."/>
            <person name="Wellnitz S."/>
            <person name="Brambilla E."/>
            <person name="Klenk H.-P."/>
            <person name="Eisen J.A."/>
        </authorList>
    </citation>
    <scope>NUCLEOTIDE SEQUENCE [LARGE SCALE GENOMIC DNA]</scope>
    <source>
        <strain evidence="3">ATCC BAA-1111 / DSM 21527 / NCTC 11395 / H</strain>
    </source>
</reference>
<dbReference type="HOGENOM" id="CLU_201805_0_0_12"/>
<evidence type="ECO:0000259" key="1">
    <source>
        <dbReference type="Pfam" id="PF01402"/>
    </source>
</evidence>